<dbReference type="Pfam" id="PF00450">
    <property type="entry name" value="Peptidase_S10"/>
    <property type="match status" value="1"/>
</dbReference>
<evidence type="ECO:0000256" key="2">
    <source>
        <dbReference type="SAM" id="SignalP"/>
    </source>
</evidence>
<dbReference type="GO" id="GO:0004185">
    <property type="term" value="F:serine-type carboxypeptidase activity"/>
    <property type="evidence" value="ECO:0007669"/>
    <property type="project" value="InterPro"/>
</dbReference>
<gene>
    <name evidence="3" type="primary">SCPL35</name>
    <name evidence="3" type="ORF">QJS10_CPB15g00042</name>
</gene>
<evidence type="ECO:0000256" key="1">
    <source>
        <dbReference type="ARBA" id="ARBA00009431"/>
    </source>
</evidence>
<protein>
    <submittedName>
        <fullName evidence="3">Serine carboxypeptidase-like 35</fullName>
    </submittedName>
</protein>
<keyword evidence="3" id="KW-0645">Protease</keyword>
<keyword evidence="2" id="KW-0732">Signal</keyword>
<keyword evidence="4" id="KW-1185">Reference proteome</keyword>
<feature type="signal peptide" evidence="2">
    <location>
        <begin position="1"/>
        <end position="26"/>
    </location>
</feature>
<dbReference type="EMBL" id="JAUJYO010000015">
    <property type="protein sequence ID" value="KAK1297522.1"/>
    <property type="molecule type" value="Genomic_DNA"/>
</dbReference>
<organism evidence="3 4">
    <name type="scientific">Acorus calamus</name>
    <name type="common">Sweet flag</name>
    <dbReference type="NCBI Taxonomy" id="4465"/>
    <lineage>
        <taxon>Eukaryota</taxon>
        <taxon>Viridiplantae</taxon>
        <taxon>Streptophyta</taxon>
        <taxon>Embryophyta</taxon>
        <taxon>Tracheophyta</taxon>
        <taxon>Spermatophyta</taxon>
        <taxon>Magnoliopsida</taxon>
        <taxon>Liliopsida</taxon>
        <taxon>Acoraceae</taxon>
        <taxon>Acorus</taxon>
    </lineage>
</organism>
<keyword evidence="3" id="KW-0121">Carboxypeptidase</keyword>
<evidence type="ECO:0000313" key="4">
    <source>
        <dbReference type="Proteomes" id="UP001180020"/>
    </source>
</evidence>
<dbReference type="Proteomes" id="UP001180020">
    <property type="component" value="Unassembled WGS sequence"/>
</dbReference>
<reference evidence="3" key="1">
    <citation type="journal article" date="2023" name="Nat. Commun.">
        <title>Diploid and tetraploid genomes of Acorus and the evolution of monocots.</title>
        <authorList>
            <person name="Ma L."/>
            <person name="Liu K.W."/>
            <person name="Li Z."/>
            <person name="Hsiao Y.Y."/>
            <person name="Qi Y."/>
            <person name="Fu T."/>
            <person name="Tang G.D."/>
            <person name="Zhang D."/>
            <person name="Sun W.H."/>
            <person name="Liu D.K."/>
            <person name="Li Y."/>
            <person name="Chen G.Z."/>
            <person name="Liu X.D."/>
            <person name="Liao X.Y."/>
            <person name="Jiang Y.T."/>
            <person name="Yu X."/>
            <person name="Hao Y."/>
            <person name="Huang J."/>
            <person name="Zhao X.W."/>
            <person name="Ke S."/>
            <person name="Chen Y.Y."/>
            <person name="Wu W.L."/>
            <person name="Hsu J.L."/>
            <person name="Lin Y.F."/>
            <person name="Huang M.D."/>
            <person name="Li C.Y."/>
            <person name="Huang L."/>
            <person name="Wang Z.W."/>
            <person name="Zhao X."/>
            <person name="Zhong W.Y."/>
            <person name="Peng D.H."/>
            <person name="Ahmad S."/>
            <person name="Lan S."/>
            <person name="Zhang J.S."/>
            <person name="Tsai W.C."/>
            <person name="Van de Peer Y."/>
            <person name="Liu Z.J."/>
        </authorList>
    </citation>
    <scope>NUCLEOTIDE SEQUENCE</scope>
    <source>
        <strain evidence="3">CP</strain>
    </source>
</reference>
<sequence>MSIQMFNWLLVLVLTACGGHFQRVRGDGGRESDRVTDLPGQPAVGFGQYAGYVNLLPGEEKALFYWFFEAEGGVSDKPLLLWLNGGSSSEVFLALIELVGWKKWPPHR</sequence>
<dbReference type="AlphaFoldDB" id="A0AAV9D8E2"/>
<reference evidence="3" key="2">
    <citation type="submission" date="2023-06" db="EMBL/GenBank/DDBJ databases">
        <authorList>
            <person name="Ma L."/>
            <person name="Liu K.-W."/>
            <person name="Li Z."/>
            <person name="Hsiao Y.-Y."/>
            <person name="Qi Y."/>
            <person name="Fu T."/>
            <person name="Tang G."/>
            <person name="Zhang D."/>
            <person name="Sun W.-H."/>
            <person name="Liu D.-K."/>
            <person name="Li Y."/>
            <person name="Chen G.-Z."/>
            <person name="Liu X.-D."/>
            <person name="Liao X.-Y."/>
            <person name="Jiang Y.-T."/>
            <person name="Yu X."/>
            <person name="Hao Y."/>
            <person name="Huang J."/>
            <person name="Zhao X.-W."/>
            <person name="Ke S."/>
            <person name="Chen Y.-Y."/>
            <person name="Wu W.-L."/>
            <person name="Hsu J.-L."/>
            <person name="Lin Y.-F."/>
            <person name="Huang M.-D."/>
            <person name="Li C.-Y."/>
            <person name="Huang L."/>
            <person name="Wang Z.-W."/>
            <person name="Zhao X."/>
            <person name="Zhong W.-Y."/>
            <person name="Peng D.-H."/>
            <person name="Ahmad S."/>
            <person name="Lan S."/>
            <person name="Zhang J.-S."/>
            <person name="Tsai W.-C."/>
            <person name="Van De Peer Y."/>
            <person name="Liu Z.-J."/>
        </authorList>
    </citation>
    <scope>NUCLEOTIDE SEQUENCE</scope>
    <source>
        <strain evidence="3">CP</strain>
        <tissue evidence="3">Leaves</tissue>
    </source>
</reference>
<proteinExistence type="inferred from homology"/>
<dbReference type="InterPro" id="IPR029058">
    <property type="entry name" value="AB_hydrolase_fold"/>
</dbReference>
<name>A0AAV9D8E2_ACOCL</name>
<comment type="caution">
    <text evidence="3">The sequence shown here is derived from an EMBL/GenBank/DDBJ whole genome shotgun (WGS) entry which is preliminary data.</text>
</comment>
<dbReference type="SUPFAM" id="SSF53474">
    <property type="entry name" value="alpha/beta-Hydrolases"/>
    <property type="match status" value="1"/>
</dbReference>
<evidence type="ECO:0000313" key="3">
    <source>
        <dbReference type="EMBL" id="KAK1297522.1"/>
    </source>
</evidence>
<accession>A0AAV9D8E2</accession>
<dbReference type="GO" id="GO:0006508">
    <property type="term" value="P:proteolysis"/>
    <property type="evidence" value="ECO:0007669"/>
    <property type="project" value="InterPro"/>
</dbReference>
<keyword evidence="3" id="KW-0378">Hydrolase</keyword>
<dbReference type="Gene3D" id="3.40.50.1820">
    <property type="entry name" value="alpha/beta hydrolase"/>
    <property type="match status" value="1"/>
</dbReference>
<feature type="chain" id="PRO_5043709622" evidence="2">
    <location>
        <begin position="27"/>
        <end position="108"/>
    </location>
</feature>
<dbReference type="InterPro" id="IPR001563">
    <property type="entry name" value="Peptidase_S10"/>
</dbReference>
<comment type="similarity">
    <text evidence="1">Belongs to the peptidase S10 family.</text>
</comment>